<protein>
    <submittedName>
        <fullName evidence="1">Uncharacterized protein</fullName>
    </submittedName>
</protein>
<evidence type="ECO:0000313" key="1">
    <source>
        <dbReference type="EMBL" id="GAG98315.1"/>
    </source>
</evidence>
<accession>X1BTA9</accession>
<dbReference type="AlphaFoldDB" id="X1BTA9"/>
<sequence length="237" mass="27458">MIDGSQRRSSGSIIKKDPDLWKVPFKNGSVIATAPVGTTGDAIRGFRANITQIDERKDLKKEIKERVIKPMGIIDYNVVSDKDEYENRSIDSGTLQYEEDDYTKELEEYKRLIKNGSEDHLVIQFIYPDAFDVAKSGEEYAYNSKYFNGMKLKYWNVPYKIKVHDIEKELDKITTDEESWRAEYLCVPMRATGDYYSFELVKNAINKQIIPDSEFMKMEKSDGVNQFLIPKPDCDDP</sequence>
<proteinExistence type="predicted"/>
<gene>
    <name evidence="1" type="ORF">S01H4_43367</name>
</gene>
<comment type="caution">
    <text evidence="1">The sequence shown here is derived from an EMBL/GenBank/DDBJ whole genome shotgun (WGS) entry which is preliminary data.</text>
</comment>
<reference evidence="1" key="1">
    <citation type="journal article" date="2014" name="Front. Microbiol.">
        <title>High frequency of phylogenetically diverse reductive dehalogenase-homologous genes in deep subseafloor sedimentary metagenomes.</title>
        <authorList>
            <person name="Kawai M."/>
            <person name="Futagami T."/>
            <person name="Toyoda A."/>
            <person name="Takaki Y."/>
            <person name="Nishi S."/>
            <person name="Hori S."/>
            <person name="Arai W."/>
            <person name="Tsubouchi T."/>
            <person name="Morono Y."/>
            <person name="Uchiyama I."/>
            <person name="Ito T."/>
            <person name="Fujiyama A."/>
            <person name="Inagaki F."/>
            <person name="Takami H."/>
        </authorList>
    </citation>
    <scope>NUCLEOTIDE SEQUENCE</scope>
    <source>
        <strain evidence="1">Expedition CK06-06</strain>
    </source>
</reference>
<name>X1BTA9_9ZZZZ</name>
<feature type="non-terminal residue" evidence="1">
    <location>
        <position position="237"/>
    </location>
</feature>
<organism evidence="1">
    <name type="scientific">marine sediment metagenome</name>
    <dbReference type="NCBI Taxonomy" id="412755"/>
    <lineage>
        <taxon>unclassified sequences</taxon>
        <taxon>metagenomes</taxon>
        <taxon>ecological metagenomes</taxon>
    </lineage>
</organism>
<dbReference type="EMBL" id="BART01023915">
    <property type="protein sequence ID" value="GAG98315.1"/>
    <property type="molecule type" value="Genomic_DNA"/>
</dbReference>